<dbReference type="InterPro" id="IPR029045">
    <property type="entry name" value="ClpP/crotonase-like_dom_sf"/>
</dbReference>
<dbReference type="SUPFAM" id="SSF52096">
    <property type="entry name" value="ClpP/crotonase"/>
    <property type="match status" value="1"/>
</dbReference>
<name>A0ABU0TIK2_9FLAO</name>
<feature type="domain" description="Tail specific protease" evidence="1">
    <location>
        <begin position="11"/>
        <end position="67"/>
    </location>
</feature>
<gene>
    <name evidence="2" type="ORF">QE404_001227</name>
</gene>
<dbReference type="EMBL" id="JAUTAL010000001">
    <property type="protein sequence ID" value="MDQ1096080.1"/>
    <property type="molecule type" value="Genomic_DNA"/>
</dbReference>
<dbReference type="RefSeq" id="WP_307453764.1">
    <property type="nucleotide sequence ID" value="NZ_JAUTAL010000001.1"/>
</dbReference>
<dbReference type="Gene3D" id="3.90.226.10">
    <property type="entry name" value="2-enoyl-CoA Hydratase, Chain A, domain 1"/>
    <property type="match status" value="1"/>
</dbReference>
<dbReference type="Pfam" id="PF03572">
    <property type="entry name" value="Peptidase_S41"/>
    <property type="match status" value="1"/>
</dbReference>
<accession>A0ABU0TIK2</accession>
<dbReference type="GO" id="GO:0006508">
    <property type="term" value="P:proteolysis"/>
    <property type="evidence" value="ECO:0007669"/>
    <property type="project" value="UniProtKB-KW"/>
</dbReference>
<dbReference type="Proteomes" id="UP001225072">
    <property type="component" value="Unassembled WGS sequence"/>
</dbReference>
<protein>
    <submittedName>
        <fullName evidence="2">C-terminal processing protease CtpA/Prc</fullName>
    </submittedName>
</protein>
<keyword evidence="2" id="KW-0645">Protease</keyword>
<comment type="caution">
    <text evidence="2">The sequence shown here is derived from an EMBL/GenBank/DDBJ whole genome shotgun (WGS) entry which is preliminary data.</text>
</comment>
<keyword evidence="3" id="KW-1185">Reference proteome</keyword>
<sequence>MRRKCGPWFSKKVPNVIFVGSQTAGADGNKTSIKLTDGNKIIFSGLGIYYPDGGETQRIGIKPDVVVRPTVESIRNKEDLLLLKALELIDQKK</sequence>
<reference evidence="2 3" key="1">
    <citation type="submission" date="2023-07" db="EMBL/GenBank/DDBJ databases">
        <title>Functional and genomic diversity of the sorghum phyllosphere microbiome.</title>
        <authorList>
            <person name="Shade A."/>
        </authorList>
    </citation>
    <scope>NUCLEOTIDE SEQUENCE [LARGE SCALE GENOMIC DNA]</scope>
    <source>
        <strain evidence="2 3">SORGH_AS_1064</strain>
    </source>
</reference>
<evidence type="ECO:0000313" key="3">
    <source>
        <dbReference type="Proteomes" id="UP001225072"/>
    </source>
</evidence>
<dbReference type="GO" id="GO:0008233">
    <property type="term" value="F:peptidase activity"/>
    <property type="evidence" value="ECO:0007669"/>
    <property type="project" value="UniProtKB-KW"/>
</dbReference>
<organism evidence="2 3">
    <name type="scientific">Chryseobacterium camelliae</name>
    <dbReference type="NCBI Taxonomy" id="1265445"/>
    <lineage>
        <taxon>Bacteria</taxon>
        <taxon>Pseudomonadati</taxon>
        <taxon>Bacteroidota</taxon>
        <taxon>Flavobacteriia</taxon>
        <taxon>Flavobacteriales</taxon>
        <taxon>Weeksellaceae</taxon>
        <taxon>Chryseobacterium group</taxon>
        <taxon>Chryseobacterium</taxon>
    </lineage>
</organism>
<evidence type="ECO:0000313" key="2">
    <source>
        <dbReference type="EMBL" id="MDQ1096080.1"/>
    </source>
</evidence>
<keyword evidence="2" id="KW-0378">Hydrolase</keyword>
<proteinExistence type="predicted"/>
<evidence type="ECO:0000259" key="1">
    <source>
        <dbReference type="Pfam" id="PF03572"/>
    </source>
</evidence>
<dbReference type="InterPro" id="IPR005151">
    <property type="entry name" value="Tail-specific_protease"/>
</dbReference>